<evidence type="ECO:0000256" key="6">
    <source>
        <dbReference type="SAM" id="Phobius"/>
    </source>
</evidence>
<dbReference type="Pfam" id="PF00089">
    <property type="entry name" value="Trypsin"/>
    <property type="match status" value="1"/>
</dbReference>
<dbReference type="Gene3D" id="2.40.10.10">
    <property type="entry name" value="Trypsin-like serine proteases"/>
    <property type="match status" value="1"/>
</dbReference>
<feature type="domain" description="Peptidase S1" evidence="8">
    <location>
        <begin position="38"/>
        <end position="278"/>
    </location>
</feature>
<dbReference type="GO" id="GO:0006508">
    <property type="term" value="P:proteolysis"/>
    <property type="evidence" value="ECO:0007669"/>
    <property type="project" value="UniProtKB-KW"/>
</dbReference>
<dbReference type="PANTHER" id="PTHR24252:SF7">
    <property type="entry name" value="HYALIN"/>
    <property type="match status" value="1"/>
</dbReference>
<evidence type="ECO:0000256" key="3">
    <source>
        <dbReference type="ARBA" id="ARBA00023157"/>
    </source>
</evidence>
<sequence length="302" mass="31804">MASLGQLSTVTGAAWMLFVLLLSMIDTIGCQAASDPRIVGGFPADGTSTRHQVSVRSKSSDVASFGRGHICGGSLISLGTVLTAAHCQVDDRDRPRPASYFRVVGGGTARSIQTPNTFISDVKRNVVHGSYRSNGFLNDIGLLILSKEVGANHPTLQPIQLANRVPPNGTLCQTSGWGSTTFGGPSTEQLMAVNVTMIATSMCNGLDSYGGSIGFGMLCAGNWTGGRDACQGDSGGPLVCDRVLVGVVSHGFECARPRLPGVYADVVAYRDWIARNGTITMVAATWWWCLVVALISTILAHR</sequence>
<dbReference type="PANTHER" id="PTHR24252">
    <property type="entry name" value="ACROSIN-RELATED"/>
    <property type="match status" value="1"/>
</dbReference>
<dbReference type="FunFam" id="2.40.10.10:FF:000010">
    <property type="entry name" value="Kallikrein related peptidase 11"/>
    <property type="match status" value="1"/>
</dbReference>
<keyword evidence="11" id="KW-1185">Reference proteome</keyword>
<keyword evidence="6" id="KW-1133">Transmembrane helix</keyword>
<protein>
    <submittedName>
        <fullName evidence="9">Trypsin-7</fullName>
    </submittedName>
</protein>
<dbReference type="EMBL" id="ADMH02000836">
    <property type="protein sequence ID" value="ETN64912.1"/>
    <property type="molecule type" value="Genomic_DNA"/>
</dbReference>
<feature type="chain" id="PRO_5010155547" evidence="7">
    <location>
        <begin position="33"/>
        <end position="302"/>
    </location>
</feature>
<dbReference type="CDD" id="cd00190">
    <property type="entry name" value="Tryp_SPc"/>
    <property type="match status" value="1"/>
</dbReference>
<dbReference type="PROSITE" id="PS50240">
    <property type="entry name" value="TRYPSIN_DOM"/>
    <property type="match status" value="1"/>
</dbReference>
<accession>W5JKN1</accession>
<dbReference type="InterPro" id="IPR033116">
    <property type="entry name" value="TRYPSIN_SER"/>
</dbReference>
<evidence type="ECO:0000313" key="9">
    <source>
        <dbReference type="EMBL" id="ETN64912.1"/>
    </source>
</evidence>
<reference evidence="9" key="3">
    <citation type="journal article" date="2013" name="Nucleic Acids Res.">
        <title>The genome of Anopheles darlingi, the main neotropical malaria vector.</title>
        <authorList>
            <person name="Marinotti O."/>
            <person name="Cerqueira G.C."/>
            <person name="de Almeida L.G."/>
            <person name="Ferro M.I."/>
            <person name="Loreto E.L."/>
            <person name="Zaha A."/>
            <person name="Teixeira S.M."/>
            <person name="Wespiser A.R."/>
            <person name="Almeida E Silva A."/>
            <person name="Schlindwein A.D."/>
            <person name="Pacheco A.C."/>
            <person name="Silva A.L."/>
            <person name="Graveley B.R."/>
            <person name="Walenz B.P."/>
            <person name="Lima Bde A."/>
            <person name="Ribeiro C.A."/>
            <person name="Nunes-Silva C.G."/>
            <person name="de Carvalho C.R."/>
            <person name="Soares C.M."/>
            <person name="de Menezes C.B."/>
            <person name="Matiolli C."/>
            <person name="Caffrey D."/>
            <person name="Araujo D.A."/>
            <person name="de Oliveira D.M."/>
            <person name="Golenbock D."/>
            <person name="Grisard E.C."/>
            <person name="Fantinatti-Garboggini F."/>
            <person name="de Carvalho F.M."/>
            <person name="Barcellos F.G."/>
            <person name="Prosdocimi F."/>
            <person name="May G."/>
            <person name="Azevedo Junior G.M."/>
            <person name="Guimaraes G.M."/>
            <person name="Goldman G.H."/>
            <person name="Padilha I.Q."/>
            <person name="Batista Jda S."/>
            <person name="Ferro J.A."/>
            <person name="Ribeiro J.M."/>
            <person name="Fietto J.L."/>
            <person name="Dabbas K.M."/>
            <person name="Cerdeira L."/>
            <person name="Agnez-Lima L.F."/>
            <person name="Brocchi M."/>
            <person name="de Carvalho M.O."/>
            <person name="Teixeira Mde M."/>
            <person name="Diniz Maia Mde M."/>
            <person name="Goldman M.H."/>
            <person name="Cruz Schneider M.P."/>
            <person name="Felipe M.S."/>
            <person name="Hungria M."/>
            <person name="Nicolas M.F."/>
            <person name="Pereira M."/>
            <person name="Montes M.A."/>
            <person name="Cantao M.E."/>
            <person name="Vincentz M."/>
            <person name="Rafael M.S."/>
            <person name="Silverman N."/>
            <person name="Stoco P.H."/>
            <person name="Souza R.C."/>
            <person name="Vicentini R."/>
            <person name="Gazzinelli R.T."/>
            <person name="Neves Rde O."/>
            <person name="Silva R."/>
            <person name="Astolfi-Filho S."/>
            <person name="Maciel T.E."/>
            <person name="Urmenyi T.P."/>
            <person name="Tadei W.P."/>
            <person name="Camargo E.P."/>
            <person name="de Vasconcelos A.T."/>
        </authorList>
    </citation>
    <scope>NUCLEOTIDE SEQUENCE</scope>
</reference>
<keyword evidence="7" id="KW-0732">Signal</keyword>
<keyword evidence="2 5" id="KW-0720">Serine protease</keyword>
<gene>
    <name evidence="9" type="ORF">AND_003332</name>
</gene>
<evidence type="ECO:0000313" key="10">
    <source>
        <dbReference type="EnsemblMetazoa" id="ADAC003332-PA"/>
    </source>
</evidence>
<evidence type="ECO:0000256" key="7">
    <source>
        <dbReference type="SAM" id="SignalP"/>
    </source>
</evidence>
<evidence type="ECO:0000259" key="8">
    <source>
        <dbReference type="PROSITE" id="PS50240"/>
    </source>
</evidence>
<keyword evidence="3" id="KW-1015">Disulfide bond</keyword>
<dbReference type="EnsemblMetazoa" id="ADAC003332-RA">
    <property type="protein sequence ID" value="ADAC003332-PA"/>
    <property type="gene ID" value="ADAC003332"/>
</dbReference>
<dbReference type="PROSITE" id="PS00135">
    <property type="entry name" value="TRYPSIN_SER"/>
    <property type="match status" value="1"/>
</dbReference>
<dbReference type="SUPFAM" id="SSF50494">
    <property type="entry name" value="Trypsin-like serine proteases"/>
    <property type="match status" value="1"/>
</dbReference>
<dbReference type="InterPro" id="IPR001254">
    <property type="entry name" value="Trypsin_dom"/>
</dbReference>
<feature type="transmembrane region" description="Helical" evidence="6">
    <location>
        <begin position="279"/>
        <end position="300"/>
    </location>
</feature>
<keyword evidence="5" id="KW-0378">Hydrolase</keyword>
<dbReference type="InterPro" id="IPR009003">
    <property type="entry name" value="Peptidase_S1_PA"/>
</dbReference>
<reference evidence="9" key="2">
    <citation type="submission" date="2010-05" db="EMBL/GenBank/DDBJ databases">
        <authorList>
            <person name="Almeida L.G."/>
            <person name="Nicolas M.F."/>
            <person name="Souza R.C."/>
            <person name="Vasconcelos A.T.R."/>
        </authorList>
    </citation>
    <scope>NUCLEOTIDE SEQUENCE</scope>
</reference>
<reference evidence="10" key="4">
    <citation type="submission" date="2015-06" db="UniProtKB">
        <authorList>
            <consortium name="EnsemblMetazoa"/>
        </authorList>
    </citation>
    <scope>IDENTIFICATION</scope>
</reference>
<dbReference type="HOGENOM" id="CLU_006842_7_0_1"/>
<keyword evidence="1 5" id="KW-0645">Protease</keyword>
<dbReference type="VEuPathDB" id="VectorBase:ADAC003332"/>
<feature type="signal peptide" evidence="7">
    <location>
        <begin position="1"/>
        <end position="32"/>
    </location>
</feature>
<dbReference type="AlphaFoldDB" id="W5JKN1"/>
<dbReference type="STRING" id="43151.W5JKN1"/>
<evidence type="ECO:0000256" key="4">
    <source>
        <dbReference type="ARBA" id="ARBA00024195"/>
    </source>
</evidence>
<comment type="similarity">
    <text evidence="4">Belongs to the peptidase S1 family. CLIP subfamily.</text>
</comment>
<keyword evidence="6" id="KW-0472">Membrane</keyword>
<dbReference type="PROSITE" id="PS00134">
    <property type="entry name" value="TRYPSIN_HIS"/>
    <property type="match status" value="1"/>
</dbReference>
<evidence type="ECO:0000256" key="5">
    <source>
        <dbReference type="RuleBase" id="RU363034"/>
    </source>
</evidence>
<dbReference type="OMA" id="LCQTSGW"/>
<evidence type="ECO:0000256" key="2">
    <source>
        <dbReference type="ARBA" id="ARBA00022825"/>
    </source>
</evidence>
<keyword evidence="6" id="KW-0812">Transmembrane</keyword>
<dbReference type="VEuPathDB" id="VectorBase:ADAR2_003678"/>
<dbReference type="eggNOG" id="KOG3627">
    <property type="taxonomic scope" value="Eukaryota"/>
</dbReference>
<organism evidence="9">
    <name type="scientific">Anopheles darlingi</name>
    <name type="common">Mosquito</name>
    <dbReference type="NCBI Taxonomy" id="43151"/>
    <lineage>
        <taxon>Eukaryota</taxon>
        <taxon>Metazoa</taxon>
        <taxon>Ecdysozoa</taxon>
        <taxon>Arthropoda</taxon>
        <taxon>Hexapoda</taxon>
        <taxon>Insecta</taxon>
        <taxon>Pterygota</taxon>
        <taxon>Neoptera</taxon>
        <taxon>Endopterygota</taxon>
        <taxon>Diptera</taxon>
        <taxon>Nematocera</taxon>
        <taxon>Culicoidea</taxon>
        <taxon>Culicidae</taxon>
        <taxon>Anophelinae</taxon>
        <taxon>Anopheles</taxon>
    </lineage>
</organism>
<dbReference type="InterPro" id="IPR043504">
    <property type="entry name" value="Peptidase_S1_PA_chymotrypsin"/>
</dbReference>
<proteinExistence type="inferred from homology"/>
<evidence type="ECO:0000313" key="11">
    <source>
        <dbReference type="Proteomes" id="UP000000673"/>
    </source>
</evidence>
<dbReference type="PRINTS" id="PR00722">
    <property type="entry name" value="CHYMOTRYPSIN"/>
</dbReference>
<dbReference type="InterPro" id="IPR001314">
    <property type="entry name" value="Peptidase_S1A"/>
</dbReference>
<evidence type="ECO:0000256" key="1">
    <source>
        <dbReference type="ARBA" id="ARBA00022670"/>
    </source>
</evidence>
<dbReference type="Proteomes" id="UP000000673">
    <property type="component" value="Unassembled WGS sequence"/>
</dbReference>
<dbReference type="InterPro" id="IPR018114">
    <property type="entry name" value="TRYPSIN_HIS"/>
</dbReference>
<name>W5JKN1_ANODA</name>
<reference evidence="9 11" key="1">
    <citation type="journal article" date="2010" name="BMC Genomics">
        <title>Combination of measures distinguishes pre-miRNAs from other stem-loops in the genome of the newly sequenced Anopheles darlingi.</title>
        <authorList>
            <person name="Mendes N.D."/>
            <person name="Freitas A.T."/>
            <person name="Vasconcelos A.T."/>
            <person name="Sagot M.F."/>
        </authorList>
    </citation>
    <scope>NUCLEOTIDE SEQUENCE</scope>
</reference>
<dbReference type="GO" id="GO:0004252">
    <property type="term" value="F:serine-type endopeptidase activity"/>
    <property type="evidence" value="ECO:0007669"/>
    <property type="project" value="InterPro"/>
</dbReference>
<dbReference type="SMART" id="SM00020">
    <property type="entry name" value="Tryp_SPc"/>
    <property type="match status" value="1"/>
</dbReference>